<evidence type="ECO:0000313" key="3">
    <source>
        <dbReference type="EMBL" id="OJH38163.1"/>
    </source>
</evidence>
<dbReference type="Pfam" id="PF03807">
    <property type="entry name" value="F420_oxidored"/>
    <property type="match status" value="1"/>
</dbReference>
<dbReference type="InterPro" id="IPR036291">
    <property type="entry name" value="NAD(P)-bd_dom_sf"/>
</dbReference>
<accession>A0A1L9B7I9</accession>
<dbReference type="RefSeq" id="WP_071900670.1">
    <property type="nucleotide sequence ID" value="NZ_MPIN01000006.1"/>
</dbReference>
<proteinExistence type="predicted"/>
<keyword evidence="4" id="KW-1185">Reference proteome</keyword>
<evidence type="ECO:0000256" key="1">
    <source>
        <dbReference type="ARBA" id="ARBA00023002"/>
    </source>
</evidence>
<feature type="domain" description="Pyrroline-5-carboxylate reductase catalytic N-terminal" evidence="2">
    <location>
        <begin position="3"/>
        <end position="91"/>
    </location>
</feature>
<reference evidence="3 4" key="2">
    <citation type="submission" date="2016-12" db="EMBL/GenBank/DDBJ databases">
        <title>Draft Genome Sequence of Cystobacter ferrugineus Strain Cbfe23.</title>
        <authorList>
            <person name="Akbar S."/>
            <person name="Dowd S.E."/>
            <person name="Stevens D.C."/>
        </authorList>
    </citation>
    <scope>NUCLEOTIDE SEQUENCE [LARGE SCALE GENOMIC DNA]</scope>
    <source>
        <strain evidence="3 4">Cbfe23</strain>
    </source>
</reference>
<dbReference type="EMBL" id="MPIN01000006">
    <property type="protein sequence ID" value="OJH38163.1"/>
    <property type="molecule type" value="Genomic_DNA"/>
</dbReference>
<protein>
    <submittedName>
        <fullName evidence="3">NADP oxidoreductase</fullName>
    </submittedName>
</protein>
<dbReference type="OrthoDB" id="5499754at2"/>
<dbReference type="InterPro" id="IPR051267">
    <property type="entry name" value="STEAP_metalloreductase"/>
</dbReference>
<sequence>MTRIGIFGTGRVATALATRLASTGYDVVIGTRNVADSSAKWTGPAVTFANHSQTAREAPLLINATPGDTSLERLGALREELDGKILVDVSNATRRGAEGLPAGLLYPGSSLAEHLQQALPGTRVVKTLNTMLFTVMVAPRGLTVPPTAFLSGNDEGAKSAVRGLLHDLGWPPDWIEDLGDIFTARGTEALMLLVPHLVRRRGFAPFALTVAR</sequence>
<reference evidence="4" key="1">
    <citation type="submission" date="2016-11" db="EMBL/GenBank/DDBJ databases">
        <authorList>
            <person name="Shukria A."/>
            <person name="Stevens D.C."/>
        </authorList>
    </citation>
    <scope>NUCLEOTIDE SEQUENCE [LARGE SCALE GENOMIC DNA]</scope>
    <source>
        <strain evidence="4">Cbfe23</strain>
    </source>
</reference>
<organism evidence="3 4">
    <name type="scientific">Cystobacter ferrugineus</name>
    <dbReference type="NCBI Taxonomy" id="83449"/>
    <lineage>
        <taxon>Bacteria</taxon>
        <taxon>Pseudomonadati</taxon>
        <taxon>Myxococcota</taxon>
        <taxon>Myxococcia</taxon>
        <taxon>Myxococcales</taxon>
        <taxon>Cystobacterineae</taxon>
        <taxon>Archangiaceae</taxon>
        <taxon>Cystobacter</taxon>
    </lineage>
</organism>
<dbReference type="GO" id="GO:0015677">
    <property type="term" value="P:copper ion import"/>
    <property type="evidence" value="ECO:0007669"/>
    <property type="project" value="TreeGrafter"/>
</dbReference>
<evidence type="ECO:0000259" key="2">
    <source>
        <dbReference type="Pfam" id="PF03807"/>
    </source>
</evidence>
<dbReference type="GO" id="GO:0052851">
    <property type="term" value="F:ferric-chelate reductase (NADPH) activity"/>
    <property type="evidence" value="ECO:0007669"/>
    <property type="project" value="TreeGrafter"/>
</dbReference>
<evidence type="ECO:0000313" key="4">
    <source>
        <dbReference type="Proteomes" id="UP000182229"/>
    </source>
</evidence>
<dbReference type="PANTHER" id="PTHR14239">
    <property type="entry name" value="DUDULIN-RELATED"/>
    <property type="match status" value="1"/>
</dbReference>
<dbReference type="PANTHER" id="PTHR14239:SF0">
    <property type="entry name" value="F420-DEPENDENT NADP REDUCTASE"/>
    <property type="match status" value="1"/>
</dbReference>
<dbReference type="STRING" id="83449.BON30_23725"/>
<dbReference type="GO" id="GO:0008823">
    <property type="term" value="F:cupric reductase (NADH) activity"/>
    <property type="evidence" value="ECO:0007669"/>
    <property type="project" value="TreeGrafter"/>
</dbReference>
<gene>
    <name evidence="3" type="ORF">BON30_23725</name>
</gene>
<dbReference type="AlphaFoldDB" id="A0A1L9B7I9"/>
<name>A0A1L9B7I9_9BACT</name>
<dbReference type="GO" id="GO:0005886">
    <property type="term" value="C:plasma membrane"/>
    <property type="evidence" value="ECO:0007669"/>
    <property type="project" value="TreeGrafter"/>
</dbReference>
<keyword evidence="1" id="KW-0560">Oxidoreductase</keyword>
<dbReference type="Proteomes" id="UP000182229">
    <property type="component" value="Unassembled WGS sequence"/>
</dbReference>
<dbReference type="Gene3D" id="3.40.50.720">
    <property type="entry name" value="NAD(P)-binding Rossmann-like Domain"/>
    <property type="match status" value="1"/>
</dbReference>
<dbReference type="SUPFAM" id="SSF51735">
    <property type="entry name" value="NAD(P)-binding Rossmann-fold domains"/>
    <property type="match status" value="1"/>
</dbReference>
<dbReference type="InterPro" id="IPR028939">
    <property type="entry name" value="P5C_Rdtase_cat_N"/>
</dbReference>
<comment type="caution">
    <text evidence="3">The sequence shown here is derived from an EMBL/GenBank/DDBJ whole genome shotgun (WGS) entry which is preliminary data.</text>
</comment>